<evidence type="ECO:0000256" key="7">
    <source>
        <dbReference type="SAM" id="MobiDB-lite"/>
    </source>
</evidence>
<keyword evidence="6" id="KW-0804">Transcription</keyword>
<evidence type="ECO:0000259" key="8">
    <source>
        <dbReference type="Pfam" id="PF04198"/>
    </source>
</evidence>
<feature type="compositionally biased region" description="Polar residues" evidence="7">
    <location>
        <begin position="10"/>
        <end position="21"/>
    </location>
</feature>
<keyword evidence="3" id="KW-0805">Transcription regulation</keyword>
<evidence type="ECO:0000256" key="6">
    <source>
        <dbReference type="ARBA" id="ARBA00023163"/>
    </source>
</evidence>
<feature type="domain" description="Sugar-binding" evidence="8">
    <location>
        <begin position="102"/>
        <end position="335"/>
    </location>
</feature>
<evidence type="ECO:0000256" key="2">
    <source>
        <dbReference type="ARBA" id="ARBA00010641"/>
    </source>
</evidence>
<dbReference type="InterPro" id="IPR013324">
    <property type="entry name" value="RNA_pol_sigma_r3/r4-like"/>
</dbReference>
<evidence type="ECO:0000256" key="5">
    <source>
        <dbReference type="ARBA" id="ARBA00023125"/>
    </source>
</evidence>
<reference evidence="10 11" key="1">
    <citation type="journal article" date="2019" name="Emerg. Microbes Infect.">
        <title>Comprehensive subspecies identification of 175 nontuberculous mycobacteria species based on 7547 genomic profiles.</title>
        <authorList>
            <person name="Matsumoto Y."/>
            <person name="Kinjo T."/>
            <person name="Motooka D."/>
            <person name="Nabeya D."/>
            <person name="Jung N."/>
            <person name="Uechi K."/>
            <person name="Horii T."/>
            <person name="Iida T."/>
            <person name="Fujita J."/>
            <person name="Nakamura S."/>
        </authorList>
    </citation>
    <scope>NUCLEOTIDE SEQUENCE [LARGE SCALE GENOMIC DNA]</scope>
    <source>
        <strain evidence="10 11">JCM 17899</strain>
    </source>
</reference>
<keyword evidence="4" id="KW-0731">Sigma factor</keyword>
<dbReference type="Proteomes" id="UP000467193">
    <property type="component" value="Chromosome"/>
</dbReference>
<accession>A0A7I7QZJ0</accession>
<feature type="region of interest" description="Disordered" evidence="7">
    <location>
        <begin position="1"/>
        <end position="30"/>
    </location>
</feature>
<evidence type="ECO:0000256" key="3">
    <source>
        <dbReference type="ARBA" id="ARBA00023015"/>
    </source>
</evidence>
<evidence type="ECO:0000256" key="1">
    <source>
        <dbReference type="ARBA" id="ARBA00010466"/>
    </source>
</evidence>
<gene>
    <name evidence="10" type="ORF">MSEDJ_59090</name>
</gene>
<dbReference type="GO" id="GO:0030246">
    <property type="term" value="F:carbohydrate binding"/>
    <property type="evidence" value="ECO:0007669"/>
    <property type="project" value="InterPro"/>
</dbReference>
<dbReference type="Pfam" id="PF08281">
    <property type="entry name" value="Sigma70_r4_2"/>
    <property type="match status" value="1"/>
</dbReference>
<dbReference type="KEGG" id="msei:MSEDJ_59090"/>
<dbReference type="GO" id="GO:0003677">
    <property type="term" value="F:DNA binding"/>
    <property type="evidence" value="ECO:0007669"/>
    <property type="project" value="UniProtKB-KW"/>
</dbReference>
<comment type="similarity">
    <text evidence="2">Belongs to the sigma-70 factor family. ECF subfamily.</text>
</comment>
<comment type="similarity">
    <text evidence="1">Belongs to the SorC transcriptional regulatory family.</text>
</comment>
<dbReference type="GO" id="GO:0006352">
    <property type="term" value="P:DNA-templated transcription initiation"/>
    <property type="evidence" value="ECO:0007669"/>
    <property type="project" value="InterPro"/>
</dbReference>
<evidence type="ECO:0000256" key="4">
    <source>
        <dbReference type="ARBA" id="ARBA00023082"/>
    </source>
</evidence>
<dbReference type="AlphaFoldDB" id="A0A7I7QZJ0"/>
<keyword evidence="11" id="KW-1185">Reference proteome</keyword>
<organism evidence="10 11">
    <name type="scientific">Mycolicibacterium sediminis</name>
    <dbReference type="NCBI Taxonomy" id="1286180"/>
    <lineage>
        <taxon>Bacteria</taxon>
        <taxon>Bacillati</taxon>
        <taxon>Actinomycetota</taxon>
        <taxon>Actinomycetes</taxon>
        <taxon>Mycobacteriales</taxon>
        <taxon>Mycobacteriaceae</taxon>
        <taxon>Mycolicibacterium</taxon>
    </lineage>
</organism>
<dbReference type="EMBL" id="AP022588">
    <property type="protein sequence ID" value="BBY31813.1"/>
    <property type="molecule type" value="Genomic_DNA"/>
</dbReference>
<dbReference type="GO" id="GO:0016987">
    <property type="term" value="F:sigma factor activity"/>
    <property type="evidence" value="ECO:0007669"/>
    <property type="project" value="UniProtKB-KW"/>
</dbReference>
<dbReference type="InterPro" id="IPR051054">
    <property type="entry name" value="SorC_transcr_regulators"/>
</dbReference>
<evidence type="ECO:0000259" key="9">
    <source>
        <dbReference type="Pfam" id="PF08281"/>
    </source>
</evidence>
<dbReference type="InterPro" id="IPR013249">
    <property type="entry name" value="RNA_pol_sigma70_r4_t2"/>
</dbReference>
<keyword evidence="5" id="KW-0238">DNA-binding</keyword>
<name>A0A7I7QZJ0_9MYCO</name>
<sequence length="337" mass="35817">MASRTVHVSAPTSGSSPTTNGRLADGSENLGGATPEDLRLALRAATLYYLDGLTQAEIAAKLGVSRPTAGRLIARAKSKGLVRIEVVVPPMLKDDLHADEERRLEERYGITEAVVTGHLGRASAALLMRRLSQDDVLGFTWGPEQVAAVSSLSPGVANCRVIVQLDGAMSTASYQTGMEFILSRSADMLRADAMRLPAPLYADASTVASLRTDSVISRTLDAGRHADTMLFGVGSVSTSTTLFEGSFLDVRMLDELITLGAVGEIGGRFFDAKGAPVETELAQRAVSVPLEDIRRCEKTILICSGPEKHVATHAALLGGLAKLLVCDIDCARWLLDQ</sequence>
<dbReference type="Pfam" id="PF04198">
    <property type="entry name" value="Sugar-bind"/>
    <property type="match status" value="1"/>
</dbReference>
<proteinExistence type="inferred from homology"/>
<feature type="domain" description="RNA polymerase sigma factor 70 region 4 type 2" evidence="9">
    <location>
        <begin position="46"/>
        <end position="79"/>
    </location>
</feature>
<dbReference type="SUPFAM" id="SSF100950">
    <property type="entry name" value="NagB/RpiA/CoA transferase-like"/>
    <property type="match status" value="1"/>
</dbReference>
<dbReference type="Gene3D" id="3.40.50.1360">
    <property type="match status" value="1"/>
</dbReference>
<dbReference type="PANTHER" id="PTHR34294:SF1">
    <property type="entry name" value="TRANSCRIPTIONAL REGULATOR LSRR"/>
    <property type="match status" value="1"/>
</dbReference>
<evidence type="ECO:0000313" key="10">
    <source>
        <dbReference type="EMBL" id="BBY31813.1"/>
    </source>
</evidence>
<dbReference type="PANTHER" id="PTHR34294">
    <property type="entry name" value="TRANSCRIPTIONAL REGULATOR-RELATED"/>
    <property type="match status" value="1"/>
</dbReference>
<dbReference type="SUPFAM" id="SSF88659">
    <property type="entry name" value="Sigma3 and sigma4 domains of RNA polymerase sigma factors"/>
    <property type="match status" value="1"/>
</dbReference>
<dbReference type="InterPro" id="IPR007324">
    <property type="entry name" value="Sugar-bd_dom_put"/>
</dbReference>
<evidence type="ECO:0000313" key="11">
    <source>
        <dbReference type="Proteomes" id="UP000467193"/>
    </source>
</evidence>
<dbReference type="Gene3D" id="1.10.10.60">
    <property type="entry name" value="Homeodomain-like"/>
    <property type="match status" value="1"/>
</dbReference>
<dbReference type="InterPro" id="IPR037171">
    <property type="entry name" value="NagB/RpiA_transferase-like"/>
</dbReference>
<protein>
    <submittedName>
        <fullName evidence="10">MarR family transcriptional regulator</fullName>
    </submittedName>
</protein>